<organism evidence="1">
    <name type="scientific">Acidithiobacillus ferrivorans</name>
    <dbReference type="NCBI Taxonomy" id="160808"/>
    <lineage>
        <taxon>Bacteria</taxon>
        <taxon>Pseudomonadati</taxon>
        <taxon>Pseudomonadota</taxon>
        <taxon>Acidithiobacillia</taxon>
        <taxon>Acidithiobacillales</taxon>
        <taxon>Acidithiobacillaceae</taxon>
        <taxon>Acidithiobacillus</taxon>
    </lineage>
</organism>
<gene>
    <name evidence="2" type="ORF">AFERRI_20303</name>
    <name evidence="1" type="ORF">AFERRI_600190</name>
</gene>
<proteinExistence type="predicted"/>
<evidence type="ECO:0000313" key="3">
    <source>
        <dbReference type="Proteomes" id="UP000193925"/>
    </source>
</evidence>
<accession>A0A060UZW4</accession>
<reference evidence="2 3" key="3">
    <citation type="submission" date="2017-03" db="EMBL/GenBank/DDBJ databases">
        <authorList>
            <person name="Regsiter A."/>
            <person name="William W."/>
        </authorList>
    </citation>
    <scope>NUCLEOTIDE SEQUENCE [LARGE SCALE GENOMIC DNA]</scope>
    <source>
        <strain evidence="2">PRJEB5721</strain>
    </source>
</reference>
<sequence length="98" mass="11131">MTTYSIFDDRPPETEAELDKLCGWRKQRERWLRRNLTEAEVLSAGEFLDCVPFVRHPSPTFLAAVRLAQEAAADPLRALGLRAADLPVESCSLMELDR</sequence>
<evidence type="ECO:0000313" key="2">
    <source>
        <dbReference type="EMBL" id="SMH65521.1"/>
    </source>
</evidence>
<dbReference type="Proteomes" id="UP000193925">
    <property type="component" value="Chromosome AFERRI"/>
</dbReference>
<dbReference type="RefSeq" id="WP_035195237.1">
    <property type="nucleotide sequence ID" value="NZ_CCCS020000057.1"/>
</dbReference>
<evidence type="ECO:0000313" key="1">
    <source>
        <dbReference type="EMBL" id="CDQ11964.1"/>
    </source>
</evidence>
<dbReference type="EMBL" id="LT841305">
    <property type="protein sequence ID" value="SMH65521.1"/>
    <property type="molecule type" value="Genomic_DNA"/>
</dbReference>
<reference evidence="1" key="1">
    <citation type="submission" date="2014-03" db="EMBL/GenBank/DDBJ databases">
        <authorList>
            <person name="Genoscope - CEA"/>
        </authorList>
    </citation>
    <scope>NUCLEOTIDE SEQUENCE [LARGE SCALE GENOMIC DNA]</scope>
    <source>
        <strain evidence="1">CF27</strain>
    </source>
</reference>
<reference evidence="1" key="2">
    <citation type="submission" date="2014-07" db="EMBL/GenBank/DDBJ databases">
        <title>Initial genome analysis of the psychrotolerant acidophile Acidithiobacillus ferrivorans CF27: insights into iron and sulfur oxidation pathways and into biofilm formation.</title>
        <authorList>
            <person name="Talla E."/>
            <person name="Hedrich S."/>
            <person name="Mangenot S."/>
            <person name="Ji B."/>
            <person name="Johnson D.B."/>
            <person name="Barbe V."/>
            <person name="Bonnefoy V."/>
        </authorList>
    </citation>
    <scope>NUCLEOTIDE SEQUENCE [LARGE SCALE GENOMIC DNA]</scope>
    <source>
        <strain evidence="1">CF27</strain>
    </source>
</reference>
<protein>
    <submittedName>
        <fullName evidence="1">Uncharacterized protein</fullName>
    </submittedName>
</protein>
<dbReference type="AlphaFoldDB" id="A0A060UZW4"/>
<name>A0A060UZW4_9PROT</name>
<keyword evidence="3" id="KW-1185">Reference proteome</keyword>
<dbReference type="EMBL" id="CCCS020000057">
    <property type="protein sequence ID" value="CDQ11964.1"/>
    <property type="molecule type" value="Genomic_DNA"/>
</dbReference>